<comment type="similarity">
    <text evidence="2 11">Belongs to the sodium:solute symporter (SSF) (TC 2.A.21) family.</text>
</comment>
<feature type="transmembrane region" description="Helical" evidence="12">
    <location>
        <begin position="51"/>
        <end position="70"/>
    </location>
</feature>
<keyword evidence="9 12" id="KW-0472">Membrane</keyword>
<evidence type="ECO:0000256" key="5">
    <source>
        <dbReference type="ARBA" id="ARBA00022692"/>
    </source>
</evidence>
<keyword evidence="10" id="KW-0739">Sodium transport</keyword>
<feature type="transmembrane region" description="Helical" evidence="12">
    <location>
        <begin position="220"/>
        <end position="244"/>
    </location>
</feature>
<dbReference type="PROSITE" id="PS50283">
    <property type="entry name" value="NA_SOLUT_SYMP_3"/>
    <property type="match status" value="1"/>
</dbReference>
<dbReference type="InterPro" id="IPR051163">
    <property type="entry name" value="Sodium:Solute_Symporter_SSF"/>
</dbReference>
<dbReference type="Proteomes" id="UP000678499">
    <property type="component" value="Unassembled WGS sequence"/>
</dbReference>
<evidence type="ECO:0000256" key="3">
    <source>
        <dbReference type="ARBA" id="ARBA00022448"/>
    </source>
</evidence>
<keyword evidence="4" id="KW-1003">Cell membrane</keyword>
<keyword evidence="8" id="KW-0406">Ion transport</keyword>
<feature type="transmembrane region" description="Helical" evidence="12">
    <location>
        <begin position="352"/>
        <end position="373"/>
    </location>
</feature>
<gene>
    <name evidence="13" type="ORF">NMOB1V02_LOCUS2799</name>
</gene>
<evidence type="ECO:0000256" key="12">
    <source>
        <dbReference type="SAM" id="Phobius"/>
    </source>
</evidence>
<dbReference type="Gene3D" id="1.20.1730.10">
    <property type="entry name" value="Sodium/glucose cotransporter"/>
    <property type="match status" value="1"/>
</dbReference>
<evidence type="ECO:0000256" key="7">
    <source>
        <dbReference type="ARBA" id="ARBA00023053"/>
    </source>
</evidence>
<evidence type="ECO:0000256" key="10">
    <source>
        <dbReference type="ARBA" id="ARBA00023201"/>
    </source>
</evidence>
<keyword evidence="14" id="KW-1185">Reference proteome</keyword>
<feature type="transmembrane region" description="Helical" evidence="12">
    <location>
        <begin position="160"/>
        <end position="183"/>
    </location>
</feature>
<dbReference type="GO" id="GO:0005886">
    <property type="term" value="C:plasma membrane"/>
    <property type="evidence" value="ECO:0007669"/>
    <property type="project" value="UniProtKB-SubCell"/>
</dbReference>
<evidence type="ECO:0000256" key="1">
    <source>
        <dbReference type="ARBA" id="ARBA00004651"/>
    </source>
</evidence>
<accession>A0A7R9BJA5</accession>
<sequence>MEAKKTLSPVDYAVFALSLIIALGIGVWGAVTGTKMSAEDSLASAKGVKLVPITLSLLATYLSAVTLVGVPAEVYANGSQWALQPLGAALGILISAYLVIPLMYNLRMSSLFEYLERRYRSRFVRIMGVALYGVFNLLYMGVALYAPVLAISSAAEFPQWIGILLAGGVCTVYTVIVWTHCVYQKDMEVEQLDIWQGNWRGSDALMGGLRAVIWTDVFQMIVMVMGMIAIIVSGCFHVGGLGRVLEIAHEFSRTSVFEFSFDPYMRHTTWMILGNSIVLWVGVHGTNHASFQRYNSLPTVEAAQRSILLNAPGSIIAVWMSILAGISIFAFYAHCDPLKAGVIKRPDEIVPYYVLNELSAIYGLPGLFLACLFSGAL</sequence>
<keyword evidence="7" id="KW-0915">Sodium</keyword>
<proteinExistence type="inferred from homology"/>
<dbReference type="GO" id="GO:0015293">
    <property type="term" value="F:symporter activity"/>
    <property type="evidence" value="ECO:0007669"/>
    <property type="project" value="TreeGrafter"/>
</dbReference>
<evidence type="ECO:0000256" key="6">
    <source>
        <dbReference type="ARBA" id="ARBA00022989"/>
    </source>
</evidence>
<dbReference type="InterPro" id="IPR001734">
    <property type="entry name" value="Na/solute_symporter"/>
</dbReference>
<evidence type="ECO:0000256" key="11">
    <source>
        <dbReference type="RuleBase" id="RU362091"/>
    </source>
</evidence>
<dbReference type="PANTHER" id="PTHR42985:SF40">
    <property type="entry name" value="LD47995P-RELATED"/>
    <property type="match status" value="1"/>
</dbReference>
<feature type="transmembrane region" description="Helical" evidence="12">
    <location>
        <begin position="264"/>
        <end position="286"/>
    </location>
</feature>
<organism evidence="13">
    <name type="scientific">Notodromas monacha</name>
    <dbReference type="NCBI Taxonomy" id="399045"/>
    <lineage>
        <taxon>Eukaryota</taxon>
        <taxon>Metazoa</taxon>
        <taxon>Ecdysozoa</taxon>
        <taxon>Arthropoda</taxon>
        <taxon>Crustacea</taxon>
        <taxon>Oligostraca</taxon>
        <taxon>Ostracoda</taxon>
        <taxon>Podocopa</taxon>
        <taxon>Podocopida</taxon>
        <taxon>Cypridocopina</taxon>
        <taxon>Cypridoidea</taxon>
        <taxon>Cyprididae</taxon>
        <taxon>Notodromas</taxon>
    </lineage>
</organism>
<reference evidence="13" key="1">
    <citation type="submission" date="2020-11" db="EMBL/GenBank/DDBJ databases">
        <authorList>
            <person name="Tran Van P."/>
        </authorList>
    </citation>
    <scope>NUCLEOTIDE SEQUENCE</scope>
</reference>
<dbReference type="GO" id="GO:0006814">
    <property type="term" value="P:sodium ion transport"/>
    <property type="evidence" value="ECO:0007669"/>
    <property type="project" value="UniProtKB-KW"/>
</dbReference>
<evidence type="ECO:0008006" key="15">
    <source>
        <dbReference type="Google" id="ProtNLM"/>
    </source>
</evidence>
<comment type="subcellular location">
    <subcellularLocation>
        <location evidence="1">Cell membrane</location>
        <topology evidence="1">Multi-pass membrane protein</topology>
    </subcellularLocation>
</comment>
<dbReference type="InterPro" id="IPR038377">
    <property type="entry name" value="Na/Glc_symporter_sf"/>
</dbReference>
<dbReference type="EMBL" id="OA882374">
    <property type="protein sequence ID" value="CAD7274989.1"/>
    <property type="molecule type" value="Genomic_DNA"/>
</dbReference>
<name>A0A7R9BJA5_9CRUS</name>
<evidence type="ECO:0000256" key="2">
    <source>
        <dbReference type="ARBA" id="ARBA00006434"/>
    </source>
</evidence>
<dbReference type="Pfam" id="PF00474">
    <property type="entry name" value="SSF"/>
    <property type="match status" value="2"/>
</dbReference>
<evidence type="ECO:0000313" key="13">
    <source>
        <dbReference type="EMBL" id="CAD7274989.1"/>
    </source>
</evidence>
<feature type="transmembrane region" description="Helical" evidence="12">
    <location>
        <begin position="82"/>
        <end position="106"/>
    </location>
</feature>
<dbReference type="EMBL" id="CAJPEX010000337">
    <property type="protein sequence ID" value="CAG0915141.1"/>
    <property type="molecule type" value="Genomic_DNA"/>
</dbReference>
<evidence type="ECO:0000313" key="14">
    <source>
        <dbReference type="Proteomes" id="UP000678499"/>
    </source>
</evidence>
<dbReference type="PANTHER" id="PTHR42985">
    <property type="entry name" value="SODIUM-COUPLED MONOCARBOXYLATE TRANSPORTER"/>
    <property type="match status" value="1"/>
</dbReference>
<evidence type="ECO:0000256" key="9">
    <source>
        <dbReference type="ARBA" id="ARBA00023136"/>
    </source>
</evidence>
<keyword evidence="3" id="KW-0813">Transport</keyword>
<feature type="transmembrane region" description="Helical" evidence="12">
    <location>
        <begin position="307"/>
        <end position="332"/>
    </location>
</feature>
<evidence type="ECO:0000256" key="4">
    <source>
        <dbReference type="ARBA" id="ARBA00022475"/>
    </source>
</evidence>
<feature type="non-terminal residue" evidence="13">
    <location>
        <position position="377"/>
    </location>
</feature>
<dbReference type="AlphaFoldDB" id="A0A7R9BJA5"/>
<protein>
    <recommendedName>
        <fullName evidence="15">Sodium-coupled monocarboxylate transporter 1</fullName>
    </recommendedName>
</protein>
<keyword evidence="6 12" id="KW-1133">Transmembrane helix</keyword>
<keyword evidence="5 12" id="KW-0812">Transmembrane</keyword>
<feature type="transmembrane region" description="Helical" evidence="12">
    <location>
        <begin position="12"/>
        <end position="31"/>
    </location>
</feature>
<evidence type="ECO:0000256" key="8">
    <source>
        <dbReference type="ARBA" id="ARBA00023065"/>
    </source>
</evidence>
<dbReference type="OrthoDB" id="6352050at2759"/>
<feature type="transmembrane region" description="Helical" evidence="12">
    <location>
        <begin position="126"/>
        <end position="148"/>
    </location>
</feature>